<protein>
    <submittedName>
        <fullName evidence="1">Uncharacterized protein</fullName>
    </submittedName>
</protein>
<proteinExistence type="predicted"/>
<gene>
    <name evidence="1" type="ORF">ACFO3U_08825</name>
</gene>
<accession>A0ABV9P3A5</accession>
<name>A0ABV9P3A5_9FLAO</name>
<evidence type="ECO:0000313" key="2">
    <source>
        <dbReference type="Proteomes" id="UP001595885"/>
    </source>
</evidence>
<reference evidence="2" key="1">
    <citation type="journal article" date="2019" name="Int. J. Syst. Evol. Microbiol.">
        <title>The Global Catalogue of Microorganisms (GCM) 10K type strain sequencing project: providing services to taxonomists for standard genome sequencing and annotation.</title>
        <authorList>
            <consortium name="The Broad Institute Genomics Platform"/>
            <consortium name="The Broad Institute Genome Sequencing Center for Infectious Disease"/>
            <person name="Wu L."/>
            <person name="Ma J."/>
        </authorList>
    </citation>
    <scope>NUCLEOTIDE SEQUENCE [LARGE SCALE GENOMIC DNA]</scope>
    <source>
        <strain evidence="2">CCUG 50349</strain>
    </source>
</reference>
<comment type="caution">
    <text evidence="1">The sequence shown here is derived from an EMBL/GenBank/DDBJ whole genome shotgun (WGS) entry which is preliminary data.</text>
</comment>
<evidence type="ECO:0000313" key="1">
    <source>
        <dbReference type="EMBL" id="MFC4740097.1"/>
    </source>
</evidence>
<dbReference type="EMBL" id="JBHSGW010000025">
    <property type="protein sequence ID" value="MFC4740097.1"/>
    <property type="molecule type" value="Genomic_DNA"/>
</dbReference>
<dbReference type="Proteomes" id="UP001595885">
    <property type="component" value="Unassembled WGS sequence"/>
</dbReference>
<dbReference type="RefSeq" id="WP_379740781.1">
    <property type="nucleotide sequence ID" value="NZ_JBHSGW010000025.1"/>
</dbReference>
<keyword evidence="2" id="KW-1185">Reference proteome</keyword>
<sequence length="45" mass="5474">MLYNPGRKKALEHFLANEFIYQTEAFRKQYETQARTNIQKEIKIL</sequence>
<organism evidence="1 2">
    <name type="scientific">Flavobacterium ponti</name>
    <dbReference type="NCBI Taxonomy" id="665133"/>
    <lineage>
        <taxon>Bacteria</taxon>
        <taxon>Pseudomonadati</taxon>
        <taxon>Bacteroidota</taxon>
        <taxon>Flavobacteriia</taxon>
        <taxon>Flavobacteriales</taxon>
        <taxon>Flavobacteriaceae</taxon>
        <taxon>Flavobacterium</taxon>
    </lineage>
</organism>